<keyword evidence="5" id="KW-1185">Reference proteome</keyword>
<dbReference type="Gene3D" id="3.40.630.30">
    <property type="match status" value="1"/>
</dbReference>
<comment type="caution">
    <text evidence="4">The sequence shown here is derived from an EMBL/GenBank/DDBJ whole genome shotgun (WGS) entry which is preliminary data.</text>
</comment>
<dbReference type="RefSeq" id="WP_284320572.1">
    <property type="nucleotide sequence ID" value="NZ_BSOB01000014.1"/>
</dbReference>
<proteinExistence type="predicted"/>
<keyword evidence="2" id="KW-0012">Acyltransferase</keyword>
<dbReference type="InterPro" id="IPR016181">
    <property type="entry name" value="Acyl_CoA_acyltransferase"/>
</dbReference>
<protein>
    <submittedName>
        <fullName evidence="4">N-acetyltransferase</fullName>
    </submittedName>
</protein>
<reference evidence="5" key="1">
    <citation type="journal article" date="2019" name="Int. J. Syst. Evol. Microbiol.">
        <title>The Global Catalogue of Microorganisms (GCM) 10K type strain sequencing project: providing services to taxonomists for standard genome sequencing and annotation.</title>
        <authorList>
            <consortium name="The Broad Institute Genomics Platform"/>
            <consortium name="The Broad Institute Genome Sequencing Center for Infectious Disease"/>
            <person name="Wu L."/>
            <person name="Ma J."/>
        </authorList>
    </citation>
    <scope>NUCLEOTIDE SEQUENCE [LARGE SCALE GENOMIC DNA]</scope>
    <source>
        <strain evidence="5">NBRC 111980</strain>
    </source>
</reference>
<sequence>MLIRPAEPEDALSVARVHVRAWQVGYRHLLPAEYLTQLRAEERAQRYNFATQDVRRPMTIVAMEDDAICGFATTAPSRDSDIPDHGELCALYVDPDRWGRGIGAALIAAARRRLAELGYQHAMLWLLAGNQRGERFYRADNWTPDGLVRTDRIWGIAVDEIRYQRLLRA</sequence>
<dbReference type="InterPro" id="IPR000182">
    <property type="entry name" value="GNAT_dom"/>
</dbReference>
<evidence type="ECO:0000313" key="5">
    <source>
        <dbReference type="Proteomes" id="UP001156670"/>
    </source>
</evidence>
<dbReference type="PROSITE" id="PS51186">
    <property type="entry name" value="GNAT"/>
    <property type="match status" value="1"/>
</dbReference>
<accession>A0ABQ5XMP0</accession>
<evidence type="ECO:0000256" key="1">
    <source>
        <dbReference type="ARBA" id="ARBA00022679"/>
    </source>
</evidence>
<dbReference type="Proteomes" id="UP001156670">
    <property type="component" value="Unassembled WGS sequence"/>
</dbReference>
<dbReference type="CDD" id="cd04301">
    <property type="entry name" value="NAT_SF"/>
    <property type="match status" value="1"/>
</dbReference>
<gene>
    <name evidence="4" type="ORF">GCM10007901_17890</name>
</gene>
<evidence type="ECO:0000256" key="2">
    <source>
        <dbReference type="ARBA" id="ARBA00023315"/>
    </source>
</evidence>
<dbReference type="Pfam" id="PF00583">
    <property type="entry name" value="Acetyltransf_1"/>
    <property type="match status" value="1"/>
</dbReference>
<evidence type="ECO:0000313" key="4">
    <source>
        <dbReference type="EMBL" id="GLQ92838.1"/>
    </source>
</evidence>
<organism evidence="4 5">
    <name type="scientific">Dyella acidisoli</name>
    <dbReference type="NCBI Taxonomy" id="1867834"/>
    <lineage>
        <taxon>Bacteria</taxon>
        <taxon>Pseudomonadati</taxon>
        <taxon>Pseudomonadota</taxon>
        <taxon>Gammaproteobacteria</taxon>
        <taxon>Lysobacterales</taxon>
        <taxon>Rhodanobacteraceae</taxon>
        <taxon>Dyella</taxon>
    </lineage>
</organism>
<keyword evidence="1" id="KW-0808">Transferase</keyword>
<dbReference type="InterPro" id="IPR050832">
    <property type="entry name" value="Bact_Acetyltransf"/>
</dbReference>
<dbReference type="SUPFAM" id="SSF55729">
    <property type="entry name" value="Acyl-CoA N-acyltransferases (Nat)"/>
    <property type="match status" value="1"/>
</dbReference>
<feature type="domain" description="N-acetyltransferase" evidence="3">
    <location>
        <begin position="1"/>
        <end position="168"/>
    </location>
</feature>
<dbReference type="EMBL" id="BSOB01000014">
    <property type="protein sequence ID" value="GLQ92838.1"/>
    <property type="molecule type" value="Genomic_DNA"/>
</dbReference>
<dbReference type="PANTHER" id="PTHR43877">
    <property type="entry name" value="AMINOALKYLPHOSPHONATE N-ACETYLTRANSFERASE-RELATED-RELATED"/>
    <property type="match status" value="1"/>
</dbReference>
<evidence type="ECO:0000259" key="3">
    <source>
        <dbReference type="PROSITE" id="PS51186"/>
    </source>
</evidence>
<name>A0ABQ5XMP0_9GAMM</name>